<dbReference type="AlphaFoldDB" id="A0A9Q5N8F0"/>
<dbReference type="OrthoDB" id="3271139at2759"/>
<evidence type="ECO:0000313" key="4">
    <source>
        <dbReference type="Proteomes" id="UP000757232"/>
    </source>
</evidence>
<accession>A0A9Q5N8F0</accession>
<gene>
    <name evidence="3" type="ORF">A7U60_g2148</name>
</gene>
<feature type="region of interest" description="Disordered" evidence="1">
    <location>
        <begin position="207"/>
        <end position="242"/>
    </location>
</feature>
<comment type="caution">
    <text evidence="3">The sequence shown here is derived from an EMBL/GenBank/DDBJ whole genome shotgun (WGS) entry which is preliminary data.</text>
</comment>
<keyword evidence="4" id="KW-1185">Reference proteome</keyword>
<protein>
    <recommendedName>
        <fullName evidence="2">Fungal-type protein kinase domain-containing protein</fullName>
    </recommendedName>
</protein>
<dbReference type="SUPFAM" id="SSF56112">
    <property type="entry name" value="Protein kinase-like (PK-like)"/>
    <property type="match status" value="1"/>
</dbReference>
<feature type="region of interest" description="Disordered" evidence="1">
    <location>
        <begin position="677"/>
        <end position="696"/>
    </location>
</feature>
<dbReference type="Pfam" id="PF17667">
    <property type="entry name" value="Pkinase_fungal"/>
    <property type="match status" value="1"/>
</dbReference>
<dbReference type="Proteomes" id="UP000757232">
    <property type="component" value="Unassembled WGS sequence"/>
</dbReference>
<dbReference type="PANTHER" id="PTHR38248:SF2">
    <property type="entry name" value="FUNK1 11"/>
    <property type="match status" value="1"/>
</dbReference>
<feature type="compositionally biased region" description="Basic and acidic residues" evidence="1">
    <location>
        <begin position="20"/>
        <end position="30"/>
    </location>
</feature>
<feature type="compositionally biased region" description="Basic residues" evidence="1">
    <location>
        <begin position="508"/>
        <end position="519"/>
    </location>
</feature>
<feature type="region of interest" description="Disordered" evidence="1">
    <location>
        <begin position="1"/>
        <end position="47"/>
    </location>
</feature>
<reference evidence="3" key="1">
    <citation type="submission" date="2016-06" db="EMBL/GenBank/DDBJ databases">
        <title>Draft Genome sequence of the fungus Inonotus baumii.</title>
        <authorList>
            <person name="Zhu H."/>
            <person name="Lin W."/>
        </authorList>
    </citation>
    <scope>NUCLEOTIDE SEQUENCE</scope>
    <source>
        <strain evidence="3">821</strain>
    </source>
</reference>
<name>A0A9Q5N8F0_SANBA</name>
<feature type="compositionally biased region" description="Acidic residues" evidence="1">
    <location>
        <begin position="680"/>
        <end position="696"/>
    </location>
</feature>
<proteinExistence type="predicted"/>
<evidence type="ECO:0000313" key="3">
    <source>
        <dbReference type="EMBL" id="OCB90630.1"/>
    </source>
</evidence>
<evidence type="ECO:0000256" key="1">
    <source>
        <dbReference type="SAM" id="MobiDB-lite"/>
    </source>
</evidence>
<feature type="compositionally biased region" description="Polar residues" evidence="1">
    <location>
        <begin position="10"/>
        <end position="19"/>
    </location>
</feature>
<dbReference type="PANTHER" id="PTHR38248">
    <property type="entry name" value="FUNK1 6"/>
    <property type="match status" value="1"/>
</dbReference>
<organism evidence="3 4">
    <name type="scientific">Sanghuangporus baumii</name>
    <name type="common">Phellinus baumii</name>
    <dbReference type="NCBI Taxonomy" id="108892"/>
    <lineage>
        <taxon>Eukaryota</taxon>
        <taxon>Fungi</taxon>
        <taxon>Dikarya</taxon>
        <taxon>Basidiomycota</taxon>
        <taxon>Agaricomycotina</taxon>
        <taxon>Agaricomycetes</taxon>
        <taxon>Hymenochaetales</taxon>
        <taxon>Hymenochaetaceae</taxon>
        <taxon>Sanghuangporus</taxon>
    </lineage>
</organism>
<feature type="region of interest" description="Disordered" evidence="1">
    <location>
        <begin position="483"/>
        <end position="519"/>
    </location>
</feature>
<dbReference type="EMBL" id="LNZH02000123">
    <property type="protein sequence ID" value="OCB90630.1"/>
    <property type="molecule type" value="Genomic_DNA"/>
</dbReference>
<sequence length="852" mass="97462">MLSHSAISPELTQLGSTSNKVEDARNEAHSRTPPNTRPIPCSTTSPAKVHSTLEGGFLSGGLDDMRESNLKDVDYTFVEIDKESFSFINNLLPPLKNNVDIESVFETLKNKGLITEEQNDHADTRLTWVLKDFQVEPKSAEDTENTVFAALCIIADEVVQATKGSLGVDPTVVLRARPDNPPKSHRGSTIRPDAYNILVQAEKEAQRAEAELQHQEEMKHKRRVRTTDKSQQGLGEKSNQEKSKIKLPRWWHDLAFTWEFKKGDGLSDRDANISQIVFNIERTLALDPCRRFTFGITIENKTMRLWFCSRAVPLVSEGFDFTKEIKLLIQILLSFAYASKEELGWDQSITPFINGDGDRTYNFEVGEELFETEEMLQDFAADALNSRGSRLWIVKNKRTLQHGVLKDLWIEDDRDPEHVIYENILHDIEAKYGQDARSEAEPHVLTPVAHCFVRADSQEDHTTRVIMRGYAPQFKKGFNLKAHAPSTKNNMTKGNRPPAASDSVAPARGKRKPKDRFPLHARRKQLHHRKHYRIVFKEVGYGLHTIRCLSDAFVVLRDSAKVLYWIHGCGWLHRDISVGNLYWYDGRGLIGDFEYAKHRDSPVSHEVRSCSPEFSANEVLKNMFIHLTEPDITTDLPFGIEKLTNVLPFFHNGLHDLESLWWVAVWLLFFNRDGSVENDQNSDEDGEEDEEDENDQDDLRESLIQKLFPCGIITEERGRFLQYTTDYLKSIQWMAGKFSLVAFKLNHLRAALISKYIDFEAAFPKKSWEMLEGMQYVFLQHFEECRKQAIGIKLVPHKSTGAHVDVDEQEQTQAELAGGFGNLHLSDDDGDIQDITGDDRCSMRPIQLHLER</sequence>
<dbReference type="InterPro" id="IPR040976">
    <property type="entry name" value="Pkinase_fungal"/>
</dbReference>
<dbReference type="Gene3D" id="1.10.510.10">
    <property type="entry name" value="Transferase(Phosphotransferase) domain 1"/>
    <property type="match status" value="1"/>
</dbReference>
<feature type="compositionally biased region" description="Basic and acidic residues" evidence="1">
    <location>
        <begin position="207"/>
        <end position="219"/>
    </location>
</feature>
<evidence type="ECO:0000259" key="2">
    <source>
        <dbReference type="Pfam" id="PF17667"/>
    </source>
</evidence>
<feature type="domain" description="Fungal-type protein kinase" evidence="2">
    <location>
        <begin position="236"/>
        <end position="667"/>
    </location>
</feature>
<dbReference type="InterPro" id="IPR011009">
    <property type="entry name" value="Kinase-like_dom_sf"/>
</dbReference>